<feature type="region of interest" description="Disordered" evidence="1">
    <location>
        <begin position="1"/>
        <end position="21"/>
    </location>
</feature>
<comment type="caution">
    <text evidence="2">The sequence shown here is derived from an EMBL/GenBank/DDBJ whole genome shotgun (WGS) entry which is preliminary data.</text>
</comment>
<proteinExistence type="predicted"/>
<keyword evidence="3" id="KW-1185">Reference proteome</keyword>
<evidence type="ECO:0000256" key="1">
    <source>
        <dbReference type="SAM" id="MobiDB-lite"/>
    </source>
</evidence>
<reference evidence="2 3" key="1">
    <citation type="journal article" date="2019" name="Int. J. Syst. Evol. Microbiol.">
        <title>The Global Catalogue of Microorganisms (GCM) 10K type strain sequencing project: providing services to taxonomists for standard genome sequencing and annotation.</title>
        <authorList>
            <consortium name="The Broad Institute Genomics Platform"/>
            <consortium name="The Broad Institute Genome Sequencing Center for Infectious Disease"/>
            <person name="Wu L."/>
            <person name="Ma J."/>
        </authorList>
    </citation>
    <scope>NUCLEOTIDE SEQUENCE [LARGE SCALE GENOMIC DNA]</scope>
    <source>
        <strain evidence="2 3">JCM 3272</strain>
    </source>
</reference>
<evidence type="ECO:0000313" key="3">
    <source>
        <dbReference type="Proteomes" id="UP001501444"/>
    </source>
</evidence>
<accession>A0ABN3FCR0</accession>
<protein>
    <submittedName>
        <fullName evidence="2">Uncharacterized protein</fullName>
    </submittedName>
</protein>
<name>A0ABN3FCR0_9ACTN</name>
<dbReference type="EMBL" id="BAAARV010000004">
    <property type="protein sequence ID" value="GAA2327418.1"/>
    <property type="molecule type" value="Genomic_DNA"/>
</dbReference>
<dbReference type="Proteomes" id="UP001501444">
    <property type="component" value="Unassembled WGS sequence"/>
</dbReference>
<gene>
    <name evidence="2" type="ORF">GCM10010170_003110</name>
</gene>
<sequence length="64" mass="7077">MTPHRTPREKRAQAAAATAIARATAHTHLGAKEPDPRPERYPVTPEVARAIRLEAEETQRANNP</sequence>
<organism evidence="2 3">
    <name type="scientific">Dactylosporangium salmoneum</name>
    <dbReference type="NCBI Taxonomy" id="53361"/>
    <lineage>
        <taxon>Bacteria</taxon>
        <taxon>Bacillati</taxon>
        <taxon>Actinomycetota</taxon>
        <taxon>Actinomycetes</taxon>
        <taxon>Micromonosporales</taxon>
        <taxon>Micromonosporaceae</taxon>
        <taxon>Dactylosporangium</taxon>
    </lineage>
</organism>
<evidence type="ECO:0000313" key="2">
    <source>
        <dbReference type="EMBL" id="GAA2327418.1"/>
    </source>
</evidence>